<sequence>MVRALPSARNLSTPTLNDHVPALLDEIALAFRRNSDESIAEVLADGTPPEHGLQRLHDGYLIEEVVAEYNLLRGCIHDLAGTHQINLQGKPFHVINLVFDSAIGLAVQTFSVNRALEVQRRREEYLSFIAHDLRTPLNAVALASKVLESTLASQNADPRAARMIKVLQRNVQSMSGLVAKVIEENDSMKTESGVKLERRNIDLWPLVESMVYDLNPVAGTGSTRLLNDVPEELVIYADANLLRRMMQNLIANAITHTPHGEVVIGAAHTADGSGTECWVSDNGLGISKDRMDLIFEKFETETREQGGLGLGLAIFKTFVEAHEGSFDVVSEPGKGSRFSFILPNRPDRR</sequence>
<keyword evidence="4" id="KW-0808">Transferase</keyword>
<dbReference type="Proteomes" id="UP000063429">
    <property type="component" value="Chromosome"/>
</dbReference>
<keyword evidence="3" id="KW-0597">Phosphoprotein</keyword>
<dbReference type="Gene3D" id="3.30.565.10">
    <property type="entry name" value="Histidine kinase-like ATPase, C-terminal domain"/>
    <property type="match status" value="1"/>
</dbReference>
<feature type="domain" description="Histidine kinase" evidence="6">
    <location>
        <begin position="128"/>
        <end position="346"/>
    </location>
</feature>
<protein>
    <recommendedName>
        <fullName evidence="2">histidine kinase</fullName>
        <ecNumber evidence="2">2.7.13.3</ecNumber>
    </recommendedName>
</protein>
<dbReference type="GO" id="GO:0016301">
    <property type="term" value="F:kinase activity"/>
    <property type="evidence" value="ECO:0007669"/>
    <property type="project" value="UniProtKB-KW"/>
</dbReference>
<dbReference type="Pfam" id="PF02518">
    <property type="entry name" value="HATPase_c"/>
    <property type="match status" value="1"/>
</dbReference>
<dbReference type="InterPro" id="IPR004358">
    <property type="entry name" value="Sig_transdc_His_kin-like_C"/>
</dbReference>
<dbReference type="Gene3D" id="1.10.287.130">
    <property type="match status" value="1"/>
</dbReference>
<dbReference type="PANTHER" id="PTHR43047">
    <property type="entry name" value="TWO-COMPONENT HISTIDINE PROTEIN KINASE"/>
    <property type="match status" value="1"/>
</dbReference>
<proteinExistence type="predicted"/>
<dbReference type="PANTHER" id="PTHR43047:SF72">
    <property type="entry name" value="OSMOSENSING HISTIDINE PROTEIN KINASE SLN1"/>
    <property type="match status" value="1"/>
</dbReference>
<dbReference type="SUPFAM" id="SSF55874">
    <property type="entry name" value="ATPase domain of HSP90 chaperone/DNA topoisomerase II/histidine kinase"/>
    <property type="match status" value="1"/>
</dbReference>
<dbReference type="InterPro" id="IPR005467">
    <property type="entry name" value="His_kinase_dom"/>
</dbReference>
<dbReference type="CDD" id="cd00082">
    <property type="entry name" value="HisKA"/>
    <property type="match status" value="1"/>
</dbReference>
<name>A0ABM5V741_9BURK</name>
<dbReference type="EC" id="2.7.13.3" evidence="2"/>
<dbReference type="InterPro" id="IPR003661">
    <property type="entry name" value="HisK_dim/P_dom"/>
</dbReference>
<dbReference type="PROSITE" id="PS50109">
    <property type="entry name" value="HIS_KIN"/>
    <property type="match status" value="1"/>
</dbReference>
<keyword evidence="8" id="KW-1185">Reference proteome</keyword>
<keyword evidence="5 7" id="KW-0418">Kinase</keyword>
<dbReference type="EMBL" id="CP011409">
    <property type="protein sequence ID" value="AKZ65357.1"/>
    <property type="molecule type" value="Genomic_DNA"/>
</dbReference>
<dbReference type="SMART" id="SM00388">
    <property type="entry name" value="HisKA"/>
    <property type="match status" value="1"/>
</dbReference>
<evidence type="ECO:0000313" key="8">
    <source>
        <dbReference type="Proteomes" id="UP000063429"/>
    </source>
</evidence>
<dbReference type="PRINTS" id="PR00344">
    <property type="entry name" value="BCTRLSENSOR"/>
</dbReference>
<dbReference type="InterPro" id="IPR036097">
    <property type="entry name" value="HisK_dim/P_sf"/>
</dbReference>
<dbReference type="InterPro" id="IPR036890">
    <property type="entry name" value="HATPase_C_sf"/>
</dbReference>
<comment type="catalytic activity">
    <reaction evidence="1">
        <text>ATP + protein L-histidine = ADP + protein N-phospho-L-histidine.</text>
        <dbReference type="EC" id="2.7.13.3"/>
    </reaction>
</comment>
<gene>
    <name evidence="7" type="ORF">F506_13250</name>
</gene>
<dbReference type="InterPro" id="IPR003594">
    <property type="entry name" value="HATPase_dom"/>
</dbReference>
<evidence type="ECO:0000259" key="6">
    <source>
        <dbReference type="PROSITE" id="PS50109"/>
    </source>
</evidence>
<reference evidence="8" key="1">
    <citation type="journal article" date="2015" name="Genome Announc.">
        <title>Complete Genome Sequence of Herbaspirillum hiltneri N3 (DSM 17495), Isolated from Surface-Sterilized Wheat Roots.</title>
        <authorList>
            <person name="Guizelini D."/>
            <person name="Saizaki P.M."/>
            <person name="Coimbra N.A."/>
            <person name="Weiss V.A."/>
            <person name="Faoro H."/>
            <person name="Sfeir M.Z."/>
            <person name="Baura V.A."/>
            <person name="Monteiro R.A."/>
            <person name="Chubatsu L.S."/>
            <person name="Souza E.M."/>
            <person name="Cruz L.M."/>
            <person name="Pedrosa F.O."/>
            <person name="Raittz R.T."/>
            <person name="Marchaukoski J.N."/>
            <person name="Steffens M.B."/>
        </authorList>
    </citation>
    <scope>NUCLEOTIDE SEQUENCE [LARGE SCALE GENOMIC DNA]</scope>
    <source>
        <strain evidence="8">N3</strain>
    </source>
</reference>
<dbReference type="Pfam" id="PF00512">
    <property type="entry name" value="HisKA"/>
    <property type="match status" value="1"/>
</dbReference>
<evidence type="ECO:0000256" key="4">
    <source>
        <dbReference type="ARBA" id="ARBA00022679"/>
    </source>
</evidence>
<evidence type="ECO:0000256" key="2">
    <source>
        <dbReference type="ARBA" id="ARBA00012438"/>
    </source>
</evidence>
<evidence type="ECO:0000256" key="3">
    <source>
        <dbReference type="ARBA" id="ARBA00022553"/>
    </source>
</evidence>
<dbReference type="SUPFAM" id="SSF47384">
    <property type="entry name" value="Homodimeric domain of signal transducing histidine kinase"/>
    <property type="match status" value="1"/>
</dbReference>
<evidence type="ECO:0000256" key="1">
    <source>
        <dbReference type="ARBA" id="ARBA00000085"/>
    </source>
</evidence>
<evidence type="ECO:0000256" key="5">
    <source>
        <dbReference type="ARBA" id="ARBA00022777"/>
    </source>
</evidence>
<dbReference type="SMART" id="SM00387">
    <property type="entry name" value="HATPase_c"/>
    <property type="match status" value="1"/>
</dbReference>
<organism evidence="7 8">
    <name type="scientific">Herbaspirillum hiltneri N3</name>
    <dbReference type="NCBI Taxonomy" id="1262470"/>
    <lineage>
        <taxon>Bacteria</taxon>
        <taxon>Pseudomonadati</taxon>
        <taxon>Pseudomonadota</taxon>
        <taxon>Betaproteobacteria</taxon>
        <taxon>Burkholderiales</taxon>
        <taxon>Oxalobacteraceae</taxon>
        <taxon>Herbaspirillum</taxon>
    </lineage>
</organism>
<evidence type="ECO:0000313" key="7">
    <source>
        <dbReference type="EMBL" id="AKZ65357.1"/>
    </source>
</evidence>
<accession>A0ABM5V741</accession>